<accession>A0A2S4KRI3</accession>
<protein>
    <recommendedName>
        <fullName evidence="2 6">Autophagy-related protein 17</fullName>
    </recommendedName>
</protein>
<sequence length="523" mass="57241">MAASPATSSSRRSPNSSAASLRRPDGPPDDPAVSIDTLVNHLLVSKRSLSSMTLVLRANELATAARAAHEESALLAAQASFVCGSVADQIAILARVRRGLHATYEWGKRDFKTLVRAMDEVDAQLGATMKMLRGTDVQGALQPASGERRNLLDFVDENSVHGMRDAMKKSIQELQVLPAERADPHSLRHTLTAAFQGIQQSFDGDLLRFETDIRNLKKIMSDSAPPTTTTTTTTTPDDLDNSMATRTPMIDLLLSMDDHSSAMAQLLTSLTKHFDMCVTAIRTTEGAVAVARRRAAEVTQSQEGGADGVSISGLIAEQESHMSDLEPKTAQDRAEMLRIVTQDADEVDDVVREIHDRLAAMDADHAALQAHARDATAAYERALAALAALDDIGDRLGDYLAAEADFRARWDLEKDLVFAKLREMKDMRDFYERYASAYASMLLEAARRRAVDRQLDAHWRKAQDAADRLLDADRAARESFRAEVGDFLPTDLWAAVQAPAKVWRVVQVDDDAGEGLTTSATEK</sequence>
<comment type="subcellular location">
    <subcellularLocation>
        <location evidence="6">Cytoplasm</location>
    </subcellularLocation>
    <subcellularLocation>
        <location evidence="6">Preautophagosomal structure membrane</location>
        <topology evidence="6">Peripheral membrane protein</topology>
    </subcellularLocation>
</comment>
<dbReference type="InterPro" id="IPR007240">
    <property type="entry name" value="Atg17"/>
</dbReference>
<dbReference type="AlphaFoldDB" id="A0A2S4KRI3"/>
<evidence type="ECO:0000256" key="1">
    <source>
        <dbReference type="ARBA" id="ARBA00006259"/>
    </source>
</evidence>
<dbReference type="Proteomes" id="UP000237481">
    <property type="component" value="Unassembled WGS sequence"/>
</dbReference>
<dbReference type="GO" id="GO:0060090">
    <property type="term" value="F:molecular adaptor activity"/>
    <property type="evidence" value="ECO:0007669"/>
    <property type="project" value="TreeGrafter"/>
</dbReference>
<evidence type="ECO:0000256" key="4">
    <source>
        <dbReference type="ARBA" id="ARBA00023006"/>
    </source>
</evidence>
<dbReference type="GO" id="GO:0000422">
    <property type="term" value="P:autophagy of mitochondrion"/>
    <property type="evidence" value="ECO:0007669"/>
    <property type="project" value="TreeGrafter"/>
</dbReference>
<dbReference type="InterPro" id="IPR045326">
    <property type="entry name" value="ATG17-like_dom"/>
</dbReference>
<organism evidence="9 10">
    <name type="scientific">Tolypocladium paradoxum</name>
    <dbReference type="NCBI Taxonomy" id="94208"/>
    <lineage>
        <taxon>Eukaryota</taxon>
        <taxon>Fungi</taxon>
        <taxon>Dikarya</taxon>
        <taxon>Ascomycota</taxon>
        <taxon>Pezizomycotina</taxon>
        <taxon>Sordariomycetes</taxon>
        <taxon>Hypocreomycetidae</taxon>
        <taxon>Hypocreales</taxon>
        <taxon>Ophiocordycipitaceae</taxon>
        <taxon>Tolypocladium</taxon>
    </lineage>
</organism>
<evidence type="ECO:0000313" key="10">
    <source>
        <dbReference type="Proteomes" id="UP000237481"/>
    </source>
</evidence>
<dbReference type="GO" id="GO:0030295">
    <property type="term" value="F:protein kinase activator activity"/>
    <property type="evidence" value="ECO:0007669"/>
    <property type="project" value="TreeGrafter"/>
</dbReference>
<dbReference type="GO" id="GO:0034727">
    <property type="term" value="P:piecemeal microautophagy of the nucleus"/>
    <property type="evidence" value="ECO:0007669"/>
    <property type="project" value="TreeGrafter"/>
</dbReference>
<feature type="domain" description="Autophagy protein ATG17-like" evidence="8">
    <location>
        <begin position="48"/>
        <end position="488"/>
    </location>
</feature>
<evidence type="ECO:0000256" key="3">
    <source>
        <dbReference type="ARBA" id="ARBA00022490"/>
    </source>
</evidence>
<evidence type="ECO:0000256" key="2">
    <source>
        <dbReference type="ARBA" id="ARBA00013806"/>
    </source>
</evidence>
<dbReference type="EMBL" id="PKSG01000791">
    <property type="protein sequence ID" value="POR32799.1"/>
    <property type="molecule type" value="Genomic_DNA"/>
</dbReference>
<reference evidence="9 10" key="1">
    <citation type="submission" date="2018-01" db="EMBL/GenBank/DDBJ databases">
        <title>Harnessing the power of phylogenomics to disentangle the directionality and signatures of interkingdom host jumping in the parasitic fungal genus Tolypocladium.</title>
        <authorList>
            <person name="Quandt C.A."/>
            <person name="Patterson W."/>
            <person name="Spatafora J.W."/>
        </authorList>
    </citation>
    <scope>NUCLEOTIDE SEQUENCE [LARGE SCALE GENOMIC DNA]</scope>
    <source>
        <strain evidence="9 10">NRBC 100945</strain>
    </source>
</reference>
<dbReference type="PANTHER" id="PTHR28005">
    <property type="entry name" value="AUTOPHAGY-RELATED PROTEIN 17"/>
    <property type="match status" value="1"/>
</dbReference>
<keyword evidence="5" id="KW-0472">Membrane</keyword>
<evidence type="ECO:0000256" key="6">
    <source>
        <dbReference type="RuleBase" id="RU368080"/>
    </source>
</evidence>
<keyword evidence="4 6" id="KW-0072">Autophagy</keyword>
<evidence type="ECO:0000259" key="8">
    <source>
        <dbReference type="Pfam" id="PF04108"/>
    </source>
</evidence>
<keyword evidence="3 6" id="KW-0963">Cytoplasm</keyword>
<comment type="similarity">
    <text evidence="1 6">Belongs to the ATG17 family.</text>
</comment>
<evidence type="ECO:0000256" key="7">
    <source>
        <dbReference type="SAM" id="MobiDB-lite"/>
    </source>
</evidence>
<feature type="region of interest" description="Disordered" evidence="7">
    <location>
        <begin position="1"/>
        <end position="32"/>
    </location>
</feature>
<dbReference type="GO" id="GO:1990316">
    <property type="term" value="C:Atg1/ULK1 kinase complex"/>
    <property type="evidence" value="ECO:0007669"/>
    <property type="project" value="TreeGrafter"/>
</dbReference>
<feature type="region of interest" description="Disordered" evidence="7">
    <location>
        <begin position="220"/>
        <end position="243"/>
    </location>
</feature>
<evidence type="ECO:0000256" key="5">
    <source>
        <dbReference type="ARBA" id="ARBA00023136"/>
    </source>
</evidence>
<dbReference type="OrthoDB" id="1937984at2759"/>
<comment type="caution">
    <text evidence="9">The sequence shown here is derived from an EMBL/GenBank/DDBJ whole genome shotgun (WGS) entry which is preliminary data.</text>
</comment>
<evidence type="ECO:0000313" key="9">
    <source>
        <dbReference type="EMBL" id="POR32799.1"/>
    </source>
</evidence>
<dbReference type="Pfam" id="PF04108">
    <property type="entry name" value="ATG17_like"/>
    <property type="match status" value="1"/>
</dbReference>
<feature type="compositionally biased region" description="Low complexity" evidence="7">
    <location>
        <begin position="1"/>
        <end position="21"/>
    </location>
</feature>
<keyword evidence="10" id="KW-1185">Reference proteome</keyword>
<name>A0A2S4KRI3_9HYPO</name>
<dbReference type="GO" id="GO:0000045">
    <property type="term" value="P:autophagosome assembly"/>
    <property type="evidence" value="ECO:0007669"/>
    <property type="project" value="TreeGrafter"/>
</dbReference>
<proteinExistence type="inferred from homology"/>
<gene>
    <name evidence="9" type="ORF">TPAR_06981</name>
</gene>
<dbReference type="STRING" id="94208.A0A2S4KRI3"/>
<dbReference type="GO" id="GO:0034045">
    <property type="term" value="C:phagophore assembly site membrane"/>
    <property type="evidence" value="ECO:0007669"/>
    <property type="project" value="UniProtKB-SubCell"/>
</dbReference>
<dbReference type="PANTHER" id="PTHR28005:SF1">
    <property type="entry name" value="AUTOPHAGY-RELATED PROTEIN 17"/>
    <property type="match status" value="1"/>
</dbReference>
<feature type="compositionally biased region" description="Low complexity" evidence="7">
    <location>
        <begin position="225"/>
        <end position="236"/>
    </location>
</feature>
<comment type="function">
    <text evidence="6">Autophagy-specific protein that functions in response to autophagy-inducing signals as a scaffold to recruit other ATG proteins to organize preautophagosomal structure (PAS) formation. Modulates the timing and magnitude of the autophagy response, such as the size of the sequestering vesicles. Plays particularly a role in pexophagy and nucleophagy.</text>
</comment>